<sequence length="68" mass="8048">MKNKICVFCSKNIKEVDYKQVESLKKYMSFFGKIEGRRRTNACAFHQKRISQAIKRARHLALLPFVNK</sequence>
<evidence type="ECO:0000256" key="5">
    <source>
        <dbReference type="RuleBase" id="RU003910"/>
    </source>
</evidence>
<keyword evidence="2 4" id="KW-0689">Ribosomal protein</keyword>
<keyword evidence="4" id="KW-0699">rRNA-binding</keyword>
<comment type="similarity">
    <text evidence="1 4 5">Belongs to the bacterial ribosomal protein bS18 family.</text>
</comment>
<comment type="function">
    <text evidence="4">Binds as a heterodimer with protein bS6 to the central domain of the 16S rRNA, where it helps stabilize the platform of the 30S subunit.</text>
</comment>
<proteinExistence type="inferred from homology"/>
<dbReference type="Pfam" id="PF01084">
    <property type="entry name" value="Ribosomal_S18"/>
    <property type="match status" value="1"/>
</dbReference>
<dbReference type="InterPro" id="IPR001648">
    <property type="entry name" value="Ribosomal_bS18"/>
</dbReference>
<dbReference type="GO" id="GO:0006412">
    <property type="term" value="P:translation"/>
    <property type="evidence" value="ECO:0007669"/>
    <property type="project" value="UniProtKB-UniRule"/>
</dbReference>
<keyword evidence="4" id="KW-0694">RNA-binding</keyword>
<gene>
    <name evidence="4 6" type="primary">rpsR</name>
    <name evidence="6" type="ORF">ENT43_01910</name>
</gene>
<dbReference type="NCBIfam" id="TIGR00165">
    <property type="entry name" value="S18"/>
    <property type="match status" value="1"/>
</dbReference>
<dbReference type="PRINTS" id="PR00974">
    <property type="entry name" value="RIBOSOMALS18"/>
</dbReference>
<comment type="caution">
    <text evidence="6">The sequence shown here is derived from an EMBL/GenBank/DDBJ whole genome shotgun (WGS) entry which is preliminary data.</text>
</comment>
<comment type="subunit">
    <text evidence="4">Part of the 30S ribosomal subunit. Forms a tight heterodimer with protein bS6.</text>
</comment>
<evidence type="ECO:0000256" key="3">
    <source>
        <dbReference type="ARBA" id="ARBA00023274"/>
    </source>
</evidence>
<evidence type="ECO:0000256" key="1">
    <source>
        <dbReference type="ARBA" id="ARBA00005589"/>
    </source>
</evidence>
<evidence type="ECO:0000256" key="4">
    <source>
        <dbReference type="HAMAP-Rule" id="MF_00270"/>
    </source>
</evidence>
<evidence type="ECO:0000256" key="2">
    <source>
        <dbReference type="ARBA" id="ARBA00022980"/>
    </source>
</evidence>
<evidence type="ECO:0000313" key="6">
    <source>
        <dbReference type="EMBL" id="HGT70994.1"/>
    </source>
</evidence>
<dbReference type="PANTHER" id="PTHR13479:SF40">
    <property type="entry name" value="SMALL RIBOSOMAL SUBUNIT PROTEIN BS18M"/>
    <property type="match status" value="1"/>
</dbReference>
<accession>A0A7C4M2C3</accession>
<name>A0A7C4M2C3_UNCC3</name>
<dbReference type="Gene3D" id="4.10.640.10">
    <property type="entry name" value="Ribosomal protein S18"/>
    <property type="match status" value="1"/>
</dbReference>
<dbReference type="GO" id="GO:0070181">
    <property type="term" value="F:small ribosomal subunit rRNA binding"/>
    <property type="evidence" value="ECO:0007669"/>
    <property type="project" value="TreeGrafter"/>
</dbReference>
<dbReference type="SUPFAM" id="SSF46911">
    <property type="entry name" value="Ribosomal protein S18"/>
    <property type="match status" value="1"/>
</dbReference>
<dbReference type="PANTHER" id="PTHR13479">
    <property type="entry name" value="30S RIBOSOMAL PROTEIN S18"/>
    <property type="match status" value="1"/>
</dbReference>
<dbReference type="AlphaFoldDB" id="A0A7C4M2C3"/>
<dbReference type="GO" id="GO:0022627">
    <property type="term" value="C:cytosolic small ribosomal subunit"/>
    <property type="evidence" value="ECO:0007669"/>
    <property type="project" value="TreeGrafter"/>
</dbReference>
<dbReference type="HAMAP" id="MF_00270">
    <property type="entry name" value="Ribosomal_bS18"/>
    <property type="match status" value="1"/>
</dbReference>
<reference evidence="6" key="1">
    <citation type="journal article" date="2020" name="mSystems">
        <title>Genome- and Community-Level Interaction Insights into Carbon Utilization and Element Cycling Functions of Hydrothermarchaeota in Hydrothermal Sediment.</title>
        <authorList>
            <person name="Zhou Z."/>
            <person name="Liu Y."/>
            <person name="Xu W."/>
            <person name="Pan J."/>
            <person name="Luo Z.H."/>
            <person name="Li M."/>
        </authorList>
    </citation>
    <scope>NUCLEOTIDE SEQUENCE [LARGE SCALE GENOMIC DNA]</scope>
    <source>
        <strain evidence="6">SpSt-579</strain>
    </source>
</reference>
<organism evidence="6">
    <name type="scientific">candidate division CPR3 bacterium</name>
    <dbReference type="NCBI Taxonomy" id="2268181"/>
    <lineage>
        <taxon>Bacteria</taxon>
        <taxon>Bacteria division CPR3</taxon>
    </lineage>
</organism>
<protein>
    <recommendedName>
        <fullName evidence="4">Small ribosomal subunit protein bS18</fullName>
    </recommendedName>
</protein>
<keyword evidence="3 4" id="KW-0687">Ribonucleoprotein</keyword>
<dbReference type="InterPro" id="IPR036870">
    <property type="entry name" value="Ribosomal_bS18_sf"/>
</dbReference>
<dbReference type="EMBL" id="DSYQ01000007">
    <property type="protein sequence ID" value="HGT70994.1"/>
    <property type="molecule type" value="Genomic_DNA"/>
</dbReference>
<dbReference type="GO" id="GO:0003735">
    <property type="term" value="F:structural constituent of ribosome"/>
    <property type="evidence" value="ECO:0007669"/>
    <property type="project" value="InterPro"/>
</dbReference>